<evidence type="ECO:0000256" key="1">
    <source>
        <dbReference type="SAM" id="MobiDB-lite"/>
    </source>
</evidence>
<dbReference type="InterPro" id="IPR050817">
    <property type="entry name" value="DjlA_DnaK_co-chaperone"/>
</dbReference>
<evidence type="ECO:0000313" key="4">
    <source>
        <dbReference type="Proteomes" id="UP001265746"/>
    </source>
</evidence>
<proteinExistence type="predicted"/>
<evidence type="ECO:0000313" key="3">
    <source>
        <dbReference type="EMBL" id="KAK2607114.1"/>
    </source>
</evidence>
<dbReference type="InterPro" id="IPR036869">
    <property type="entry name" value="J_dom_sf"/>
</dbReference>
<organism evidence="3 4">
    <name type="scientific">Phomopsis amygdali</name>
    <name type="common">Fusicoccum amygdali</name>
    <dbReference type="NCBI Taxonomy" id="1214568"/>
    <lineage>
        <taxon>Eukaryota</taxon>
        <taxon>Fungi</taxon>
        <taxon>Dikarya</taxon>
        <taxon>Ascomycota</taxon>
        <taxon>Pezizomycotina</taxon>
        <taxon>Sordariomycetes</taxon>
        <taxon>Sordariomycetidae</taxon>
        <taxon>Diaporthales</taxon>
        <taxon>Diaporthaceae</taxon>
        <taxon>Diaporthe</taxon>
    </lineage>
</organism>
<protein>
    <recommendedName>
        <fullName evidence="2">J domain-containing protein</fullName>
    </recommendedName>
</protein>
<evidence type="ECO:0000259" key="2">
    <source>
        <dbReference type="PROSITE" id="PS50076"/>
    </source>
</evidence>
<sequence length="186" mass="21056">MSKPRTCDYYADLGLSQAATQRDIKVAYKKLALLHHPDKKFGAAAADTDDFLKIQAAYEVLQDPAKRALYDQRYAKFQRVPAAYQNPQRASNYKAKRSADDHNSAAPHGAKRQKTASPSTYEIFKLPSEEDLKKVKENLEKHRARIRARGILHFERIRAAKAMEKAQMKAKARAQARAKARARAGF</sequence>
<dbReference type="PRINTS" id="PR00625">
    <property type="entry name" value="JDOMAIN"/>
</dbReference>
<keyword evidence="4" id="KW-1185">Reference proteome</keyword>
<dbReference type="SUPFAM" id="SSF46565">
    <property type="entry name" value="Chaperone J-domain"/>
    <property type="match status" value="1"/>
</dbReference>
<name>A0AAD9SGG5_PHOAM</name>
<gene>
    <name evidence="3" type="ORF">N8I77_005818</name>
</gene>
<dbReference type="AlphaFoldDB" id="A0AAD9SGG5"/>
<dbReference type="EMBL" id="JAUJFL010000003">
    <property type="protein sequence ID" value="KAK2607114.1"/>
    <property type="molecule type" value="Genomic_DNA"/>
</dbReference>
<dbReference type="Pfam" id="PF00226">
    <property type="entry name" value="DnaJ"/>
    <property type="match status" value="1"/>
</dbReference>
<dbReference type="Proteomes" id="UP001265746">
    <property type="component" value="Unassembled WGS sequence"/>
</dbReference>
<feature type="region of interest" description="Disordered" evidence="1">
    <location>
        <begin position="85"/>
        <end position="121"/>
    </location>
</feature>
<comment type="caution">
    <text evidence="3">The sequence shown here is derived from an EMBL/GenBank/DDBJ whole genome shotgun (WGS) entry which is preliminary data.</text>
</comment>
<dbReference type="PROSITE" id="PS50076">
    <property type="entry name" value="DNAJ_2"/>
    <property type="match status" value="1"/>
</dbReference>
<feature type="domain" description="J" evidence="2">
    <location>
        <begin position="8"/>
        <end position="74"/>
    </location>
</feature>
<dbReference type="SMART" id="SM00271">
    <property type="entry name" value="DnaJ"/>
    <property type="match status" value="1"/>
</dbReference>
<reference evidence="3" key="1">
    <citation type="submission" date="2023-06" db="EMBL/GenBank/DDBJ databases">
        <authorList>
            <person name="Noh H."/>
        </authorList>
    </citation>
    <scope>NUCLEOTIDE SEQUENCE</scope>
    <source>
        <strain evidence="3">DUCC20226</strain>
    </source>
</reference>
<dbReference type="CDD" id="cd06257">
    <property type="entry name" value="DnaJ"/>
    <property type="match status" value="1"/>
</dbReference>
<dbReference type="InterPro" id="IPR001623">
    <property type="entry name" value="DnaJ_domain"/>
</dbReference>
<dbReference type="Gene3D" id="1.10.287.110">
    <property type="entry name" value="DnaJ domain"/>
    <property type="match status" value="1"/>
</dbReference>
<dbReference type="PANTHER" id="PTHR24074">
    <property type="entry name" value="CO-CHAPERONE PROTEIN DJLA"/>
    <property type="match status" value="1"/>
</dbReference>
<accession>A0AAD9SGG5</accession>